<dbReference type="InterPro" id="IPR053136">
    <property type="entry name" value="UTP_pyrophosphatase-like"/>
</dbReference>
<gene>
    <name evidence="2" type="ORF">COV87_01160</name>
</gene>
<comment type="caution">
    <text evidence="2">The sequence shown here is derived from an EMBL/GenBank/DDBJ whole genome shotgun (WGS) entry which is preliminary data.</text>
</comment>
<dbReference type="EMBL" id="PCVK01000032">
    <property type="protein sequence ID" value="PIQ71843.1"/>
    <property type="molecule type" value="Genomic_DNA"/>
</dbReference>
<dbReference type="AlphaFoldDB" id="A0A2H0KMS2"/>
<sequence>MKPSHSQKKQFRYGSFEFDYEYIQQDRKTLSLTITPELKIIIKAPYSADNNRVDQFLKRKWRWLQKQIHFFNKFQVKTYEKEYVSGESIYYLGKQYKLLVRFSNENNVELQKKIVLVHTPKSQKKTSHIKKLVSEWLDRNMQRVLSERFETIKAKFGYQYEIKLSYKDMKNKWGIFYSKNKIALNPKLIHVSKTCIDYVITHELNHIKNVNHDKKFLLSMNKIMPKWEAIKARLEEQGAQVTN</sequence>
<dbReference type="Pfam" id="PF01863">
    <property type="entry name" value="YgjP-like"/>
    <property type="match status" value="1"/>
</dbReference>
<dbReference type="CDD" id="cd07344">
    <property type="entry name" value="M48_yhfN_like"/>
    <property type="match status" value="1"/>
</dbReference>
<organism evidence="2 3">
    <name type="scientific">Candidatus Roizmanbacteria bacterium CG11_big_fil_rev_8_21_14_0_20_37_16</name>
    <dbReference type="NCBI Taxonomy" id="1974857"/>
    <lineage>
        <taxon>Bacteria</taxon>
        <taxon>Candidatus Roizmaniibacteriota</taxon>
    </lineage>
</organism>
<dbReference type="PANTHER" id="PTHR30399:SF1">
    <property type="entry name" value="UTP PYROPHOSPHATASE"/>
    <property type="match status" value="1"/>
</dbReference>
<evidence type="ECO:0000313" key="3">
    <source>
        <dbReference type="Proteomes" id="UP000229497"/>
    </source>
</evidence>
<proteinExistence type="predicted"/>
<feature type="domain" description="YgjP-like metallopeptidase" evidence="1">
    <location>
        <begin position="28"/>
        <end position="236"/>
    </location>
</feature>
<reference evidence="2 3" key="1">
    <citation type="submission" date="2017-09" db="EMBL/GenBank/DDBJ databases">
        <title>Depth-based differentiation of microbial function through sediment-hosted aquifers and enrichment of novel symbionts in the deep terrestrial subsurface.</title>
        <authorList>
            <person name="Probst A.J."/>
            <person name="Ladd B."/>
            <person name="Jarett J.K."/>
            <person name="Geller-Mcgrath D.E."/>
            <person name="Sieber C.M."/>
            <person name="Emerson J.B."/>
            <person name="Anantharaman K."/>
            <person name="Thomas B.C."/>
            <person name="Malmstrom R."/>
            <person name="Stieglmeier M."/>
            <person name="Klingl A."/>
            <person name="Woyke T."/>
            <person name="Ryan C.M."/>
            <person name="Banfield J.F."/>
        </authorList>
    </citation>
    <scope>NUCLEOTIDE SEQUENCE [LARGE SCALE GENOMIC DNA]</scope>
    <source>
        <strain evidence="2">CG11_big_fil_rev_8_21_14_0_20_37_16</strain>
    </source>
</reference>
<evidence type="ECO:0000313" key="2">
    <source>
        <dbReference type="EMBL" id="PIQ71843.1"/>
    </source>
</evidence>
<protein>
    <recommendedName>
        <fullName evidence="1">YgjP-like metallopeptidase domain-containing protein</fullName>
    </recommendedName>
</protein>
<name>A0A2H0KMS2_9BACT</name>
<evidence type="ECO:0000259" key="1">
    <source>
        <dbReference type="Pfam" id="PF01863"/>
    </source>
</evidence>
<dbReference type="Proteomes" id="UP000229497">
    <property type="component" value="Unassembled WGS sequence"/>
</dbReference>
<accession>A0A2H0KMS2</accession>
<dbReference type="Gene3D" id="3.30.2010.10">
    <property type="entry name" value="Metalloproteases ('zincins'), catalytic domain"/>
    <property type="match status" value="1"/>
</dbReference>
<dbReference type="PANTHER" id="PTHR30399">
    <property type="entry name" value="UNCHARACTERIZED PROTEIN YGJP"/>
    <property type="match status" value="1"/>
</dbReference>
<dbReference type="InterPro" id="IPR002725">
    <property type="entry name" value="YgjP-like_metallopeptidase"/>
</dbReference>